<reference evidence="17" key="1">
    <citation type="submission" date="2022-01" db="UniProtKB">
        <authorList>
            <consortium name="EnsemblMetazoa"/>
        </authorList>
    </citation>
    <scope>IDENTIFICATION</scope>
</reference>
<evidence type="ECO:0000256" key="14">
    <source>
        <dbReference type="ARBA" id="ARBA00049107"/>
    </source>
</evidence>
<keyword evidence="4" id="KW-0645">Protease</keyword>
<dbReference type="GO" id="GO:0006508">
    <property type="term" value="P:proteolysis"/>
    <property type="evidence" value="ECO:0007669"/>
    <property type="project" value="UniProtKB-KW"/>
</dbReference>
<evidence type="ECO:0000256" key="10">
    <source>
        <dbReference type="ARBA" id="ARBA00030997"/>
    </source>
</evidence>
<evidence type="ECO:0000313" key="18">
    <source>
        <dbReference type="Proteomes" id="UP000494040"/>
    </source>
</evidence>
<dbReference type="GO" id="GO:0030145">
    <property type="term" value="F:manganese ion binding"/>
    <property type="evidence" value="ECO:0007669"/>
    <property type="project" value="InterPro"/>
</dbReference>
<evidence type="ECO:0000259" key="15">
    <source>
        <dbReference type="Pfam" id="PF00883"/>
    </source>
</evidence>
<evidence type="ECO:0000256" key="2">
    <source>
        <dbReference type="ARBA" id="ARBA00014190"/>
    </source>
</evidence>
<dbReference type="CDD" id="cd00433">
    <property type="entry name" value="Peptidase_M17"/>
    <property type="match status" value="1"/>
</dbReference>
<sequence length="526" mass="57184">MYGRAAFNKLLRRRTCQKVYVRAFEEFACDTTTKHKGLVLGAYDGCHVGEYRLTHTAEKFDIEVGGRLSDLLKTSGIKLGECVVYNNLSPEFYAIAVAGLGLEGLGYNEIECIEECKENIRIAAGTACSTLQDNHNITTIMVEEFTNPEAAAEGSSLSIWRYQEQKAIAKRKLEPNLEMYDAPDRESWGRGIIKGESQNYARYLEESPANIMTPSDFARSAINTLCPCGVAVEVRDRPWLEEKNLCTFLNMAKGSSQPPLLLELSYCGGAEDDKPVMLIGKGITFSSGGLCLKDCNHMDQYRADMAGGAVIVGVLKALALLGTPLNVTGLVPLCENMPGGMAAKPGDTIVGRLGKTIKIENTDKEGQVVLSDVLHFSGTHKPCLVITIGTLSGATRHALGSSASAVFSTSDVVWREMARAGAESGDRVWRLPLWKHYYRKITRSPDVDLSNVGHGIGGDPCVAASFLLECAPPVDFLHIDNTGTGMEAGSISPPYLRQGFMTGRPTRTIIQFLQQIACPNDRPSPC</sequence>
<evidence type="ECO:0000256" key="8">
    <source>
        <dbReference type="ARBA" id="ARBA00029605"/>
    </source>
</evidence>
<evidence type="ECO:0000259" key="16">
    <source>
        <dbReference type="Pfam" id="PF02789"/>
    </source>
</evidence>
<keyword evidence="5" id="KW-0378">Hydrolase</keyword>
<evidence type="ECO:0000256" key="7">
    <source>
        <dbReference type="ARBA" id="ARBA00023625"/>
    </source>
</evidence>
<dbReference type="EnsemblMetazoa" id="XM_014398422.1">
    <property type="protein sequence ID" value="XP_014253908.1"/>
    <property type="gene ID" value="LOC106669131"/>
</dbReference>
<dbReference type="OrthoDB" id="412814at2759"/>
<dbReference type="InterPro" id="IPR043472">
    <property type="entry name" value="Macro_dom-like"/>
</dbReference>
<dbReference type="PANTHER" id="PTHR11963:SF16">
    <property type="entry name" value="CYTOSOL AMINOPEPTIDASE"/>
    <property type="match status" value="1"/>
</dbReference>
<dbReference type="GO" id="GO:0005737">
    <property type="term" value="C:cytoplasm"/>
    <property type="evidence" value="ECO:0007669"/>
    <property type="project" value="InterPro"/>
</dbReference>
<comment type="similarity">
    <text evidence="1">Belongs to the peptidase M17 family.</text>
</comment>
<evidence type="ECO:0000256" key="4">
    <source>
        <dbReference type="ARBA" id="ARBA00022670"/>
    </source>
</evidence>
<evidence type="ECO:0000256" key="13">
    <source>
        <dbReference type="ARBA" id="ARBA00047881"/>
    </source>
</evidence>
<dbReference type="Gene3D" id="3.40.220.10">
    <property type="entry name" value="Leucine Aminopeptidase, subunit E, domain 1"/>
    <property type="match status" value="1"/>
</dbReference>
<dbReference type="Gene3D" id="3.40.630.10">
    <property type="entry name" value="Zn peptidases"/>
    <property type="match status" value="1"/>
</dbReference>
<dbReference type="InterPro" id="IPR000819">
    <property type="entry name" value="Peptidase_M17_C"/>
</dbReference>
<name>A0A8I6RX18_CIMLE</name>
<dbReference type="InterPro" id="IPR011356">
    <property type="entry name" value="Leucine_aapep/pepB"/>
</dbReference>
<organism evidence="17 18">
    <name type="scientific">Cimex lectularius</name>
    <name type="common">Bed bug</name>
    <name type="synonym">Acanthia lectularia</name>
    <dbReference type="NCBI Taxonomy" id="79782"/>
    <lineage>
        <taxon>Eukaryota</taxon>
        <taxon>Metazoa</taxon>
        <taxon>Ecdysozoa</taxon>
        <taxon>Arthropoda</taxon>
        <taxon>Hexapoda</taxon>
        <taxon>Insecta</taxon>
        <taxon>Pterygota</taxon>
        <taxon>Neoptera</taxon>
        <taxon>Paraneoptera</taxon>
        <taxon>Hemiptera</taxon>
        <taxon>Heteroptera</taxon>
        <taxon>Panheteroptera</taxon>
        <taxon>Cimicomorpha</taxon>
        <taxon>Cimicidae</taxon>
        <taxon>Cimex</taxon>
    </lineage>
</organism>
<evidence type="ECO:0000256" key="5">
    <source>
        <dbReference type="ARBA" id="ARBA00022801"/>
    </source>
</evidence>
<feature type="domain" description="Cytosol aminopeptidase" evidence="15">
    <location>
        <begin position="199"/>
        <end position="510"/>
    </location>
</feature>
<dbReference type="SUPFAM" id="SSF53187">
    <property type="entry name" value="Zn-dependent exopeptidases"/>
    <property type="match status" value="1"/>
</dbReference>
<dbReference type="EC" id="3.4.13.23" evidence="7"/>
<evidence type="ECO:0000256" key="11">
    <source>
        <dbReference type="ARBA" id="ARBA00031564"/>
    </source>
</evidence>
<evidence type="ECO:0000313" key="17">
    <source>
        <dbReference type="EnsemblMetazoa" id="XP_014253908.1"/>
    </source>
</evidence>
<dbReference type="OMA" id="HSFLMIA"/>
<dbReference type="GeneID" id="106669131"/>
<proteinExistence type="inferred from homology"/>
<comment type="catalytic activity">
    <reaction evidence="13">
        <text>S-benzyl-L-cysteinylglycine + H2O = S-benzyl-L-cysteine + glycine</text>
        <dbReference type="Rhea" id="RHEA:62568"/>
        <dbReference type="ChEBI" id="CHEBI:15377"/>
        <dbReference type="ChEBI" id="CHEBI:57305"/>
        <dbReference type="ChEBI" id="CHEBI:145802"/>
        <dbReference type="ChEBI" id="CHEBI:145803"/>
    </reaction>
    <physiologicalReaction direction="left-to-right" evidence="13">
        <dbReference type="Rhea" id="RHEA:62569"/>
    </physiologicalReaction>
</comment>
<dbReference type="PANTHER" id="PTHR11963">
    <property type="entry name" value="LEUCINE AMINOPEPTIDASE-RELATED"/>
    <property type="match status" value="1"/>
</dbReference>
<evidence type="ECO:0000256" key="12">
    <source>
        <dbReference type="ARBA" id="ARBA00045966"/>
    </source>
</evidence>
<feature type="domain" description="Peptidase M17 leucyl aminopeptidase N-terminal" evidence="16">
    <location>
        <begin position="52"/>
        <end position="166"/>
    </location>
</feature>
<evidence type="ECO:0000256" key="3">
    <source>
        <dbReference type="ARBA" id="ARBA00022438"/>
    </source>
</evidence>
<protein>
    <recommendedName>
        <fullName evidence="2">Cytosol aminopeptidase</fullName>
        <ecNumber evidence="7">3.4.13.23</ecNumber>
    </recommendedName>
    <alternativeName>
        <fullName evidence="10">Cysteinylglycine-S-conjugate dipeptidase</fullName>
    </alternativeName>
    <alternativeName>
        <fullName evidence="11">Leucine aminopeptidase 3</fullName>
    </alternativeName>
    <alternativeName>
        <fullName evidence="9">Proline aminopeptidase</fullName>
    </alternativeName>
    <alternativeName>
        <fullName evidence="8">Prolyl aminopeptidase</fullName>
    </alternativeName>
</protein>
<dbReference type="PRINTS" id="PR00481">
    <property type="entry name" value="LAMNOPPTDASE"/>
</dbReference>
<comment type="function">
    <text evidence="12">Cytosolic metallopeptidase that catalyzes the removal of unsubstituted N-terminal hydrophobic amino acids from various peptides. The presence of Zn(2+) ions is essential for the peptidase activity, and the association with other cofactors can modulate the substrate spectificity of the enzyme. For instance, in the presence of Mn(2+), it displays a specific Cys-Gly hydrolyzing activity of Cys-Gly-S-conjugates. Involved in the metabolism of glutathione and in the degradation of glutathione S-conjugates, which may play a role in the control of the cell redox status.</text>
</comment>
<dbReference type="GO" id="GO:0070006">
    <property type="term" value="F:metalloaminopeptidase activity"/>
    <property type="evidence" value="ECO:0007669"/>
    <property type="project" value="InterPro"/>
</dbReference>
<dbReference type="Pfam" id="PF00883">
    <property type="entry name" value="Peptidase_M17"/>
    <property type="match status" value="1"/>
</dbReference>
<comment type="catalytic activity">
    <reaction evidence="6">
        <text>an S-substituted L-cysteinylglycine + H2O = an S-substituted L-cysteine + glycine</text>
        <dbReference type="Rhea" id="RHEA:60444"/>
        <dbReference type="ChEBI" id="CHEBI:15377"/>
        <dbReference type="ChEBI" id="CHEBI:57305"/>
        <dbReference type="ChEBI" id="CHEBI:58717"/>
        <dbReference type="ChEBI" id="CHEBI:143103"/>
        <dbReference type="EC" id="3.4.13.23"/>
    </reaction>
    <physiologicalReaction direction="left-to-right" evidence="6">
        <dbReference type="Rhea" id="RHEA:60445"/>
    </physiologicalReaction>
</comment>
<evidence type="ECO:0000256" key="9">
    <source>
        <dbReference type="ARBA" id="ARBA00030930"/>
    </source>
</evidence>
<evidence type="ECO:0000256" key="1">
    <source>
        <dbReference type="ARBA" id="ARBA00009528"/>
    </source>
</evidence>
<dbReference type="AlphaFoldDB" id="A0A8I6RX18"/>
<accession>A0A8I6RX18</accession>
<dbReference type="KEGG" id="clec:106669131"/>
<evidence type="ECO:0000256" key="6">
    <source>
        <dbReference type="ARBA" id="ARBA00023511"/>
    </source>
</evidence>
<comment type="catalytic activity">
    <reaction evidence="14">
        <text>L-cysteinylglycine + H2O = L-cysteine + glycine</text>
        <dbReference type="Rhea" id="RHEA:28783"/>
        <dbReference type="ChEBI" id="CHEBI:15377"/>
        <dbReference type="ChEBI" id="CHEBI:35235"/>
        <dbReference type="ChEBI" id="CHEBI:57305"/>
        <dbReference type="ChEBI" id="CHEBI:61694"/>
    </reaction>
    <physiologicalReaction direction="left-to-right" evidence="14">
        <dbReference type="Rhea" id="RHEA:28784"/>
    </physiologicalReaction>
</comment>
<keyword evidence="3" id="KW-0031">Aminopeptidase</keyword>
<dbReference type="Proteomes" id="UP000494040">
    <property type="component" value="Unassembled WGS sequence"/>
</dbReference>
<keyword evidence="18" id="KW-1185">Reference proteome</keyword>
<dbReference type="SUPFAM" id="SSF52949">
    <property type="entry name" value="Macro domain-like"/>
    <property type="match status" value="1"/>
</dbReference>
<dbReference type="InterPro" id="IPR008283">
    <property type="entry name" value="Peptidase_M17_N"/>
</dbReference>
<dbReference type="Pfam" id="PF02789">
    <property type="entry name" value="Peptidase_M17_N"/>
    <property type="match status" value="1"/>
</dbReference>
<dbReference type="RefSeq" id="XP_014253908.1">
    <property type="nucleotide sequence ID" value="XM_014398422.1"/>
</dbReference>